<reference evidence="3" key="1">
    <citation type="submission" date="2020-11" db="EMBL/GenBank/DDBJ databases">
        <authorList>
            <person name="Tran Van P."/>
        </authorList>
    </citation>
    <scope>NUCLEOTIDE SEQUENCE</scope>
</reference>
<dbReference type="PANTHER" id="PTHR46190:SF1">
    <property type="entry name" value="SI:CH211-201H21.5"/>
    <property type="match status" value="1"/>
</dbReference>
<gene>
    <name evidence="3" type="ORF">NMOB1V02_LOCUS5091</name>
</gene>
<dbReference type="InterPro" id="IPR036452">
    <property type="entry name" value="Ribo_hydro-like"/>
</dbReference>
<dbReference type="AlphaFoldDB" id="A0A7R9GDZ9"/>
<evidence type="ECO:0000259" key="2">
    <source>
        <dbReference type="Pfam" id="PF01156"/>
    </source>
</evidence>
<name>A0A7R9GDZ9_9CRUS</name>
<comment type="similarity">
    <text evidence="1">Belongs to the IUNH family.</text>
</comment>
<evidence type="ECO:0000313" key="4">
    <source>
        <dbReference type="Proteomes" id="UP000678499"/>
    </source>
</evidence>
<evidence type="ECO:0000313" key="3">
    <source>
        <dbReference type="EMBL" id="CAD7277356.1"/>
    </source>
</evidence>
<dbReference type="Pfam" id="PF01156">
    <property type="entry name" value="IU_nuc_hydro"/>
    <property type="match status" value="1"/>
</dbReference>
<keyword evidence="4" id="KW-1185">Reference proteome</keyword>
<dbReference type="EMBL" id="CAJPEX010000883">
    <property type="protein sequence ID" value="CAG0917508.1"/>
    <property type="molecule type" value="Genomic_DNA"/>
</dbReference>
<proteinExistence type="inferred from homology"/>
<dbReference type="EMBL" id="OA882920">
    <property type="protein sequence ID" value="CAD7277356.1"/>
    <property type="molecule type" value="Genomic_DNA"/>
</dbReference>
<protein>
    <recommendedName>
        <fullName evidence="2">Inosine/uridine-preferring nucleoside hydrolase domain-containing protein</fullName>
    </recommendedName>
</protein>
<dbReference type="PANTHER" id="PTHR46190">
    <property type="entry name" value="SI:CH211-201H21.5-RELATED"/>
    <property type="match status" value="1"/>
</dbReference>
<dbReference type="GO" id="GO:0016799">
    <property type="term" value="F:hydrolase activity, hydrolyzing N-glycosyl compounds"/>
    <property type="evidence" value="ECO:0007669"/>
    <property type="project" value="InterPro"/>
</dbReference>
<accession>A0A7R9GDZ9</accession>
<dbReference type="Proteomes" id="UP000678499">
    <property type="component" value="Unassembled WGS sequence"/>
</dbReference>
<dbReference type="SUPFAM" id="SSF53590">
    <property type="entry name" value="Nucleoside hydrolase"/>
    <property type="match status" value="1"/>
</dbReference>
<sequence length="341" mass="37710">MGNKKLLIIDCDPGLDDAMALVMAGHGHKTGTVRILAITCVQGNTSVDNSSRNACRVLDALGINDVPVFKGAREALVMPYGWGHEPFHGPNGFGGIEFPTEPDTTRIHEEHGVSAITRLADEYPGTPKLPRYFLHIREISLVLLGPVTNAALAMRMDHEFGSKLKDIYVMGGNFEEIGKTTSMEGPEFNFAADPDAAFVLFSEAKCPLYIFSWELCEMRCQVPIEWRRDLLSDIDTPHARLQELIEGPSLKTYEFPEYLLCDQLAMAGALDPATILESTAGFSSINTTDKKQRGRTMVDLDITAKTRPNVTFVTRMDMAEIEGMIKKAYAFVPEHGKNLNI</sequence>
<evidence type="ECO:0000256" key="1">
    <source>
        <dbReference type="ARBA" id="ARBA00009176"/>
    </source>
</evidence>
<dbReference type="OrthoDB" id="432381at2759"/>
<dbReference type="InterPro" id="IPR001910">
    <property type="entry name" value="Inosine/uridine_hydrolase_dom"/>
</dbReference>
<dbReference type="Gene3D" id="3.90.245.10">
    <property type="entry name" value="Ribonucleoside hydrolase-like"/>
    <property type="match status" value="1"/>
</dbReference>
<feature type="domain" description="Inosine/uridine-preferring nucleoside hydrolase" evidence="2">
    <location>
        <begin position="7"/>
        <end position="320"/>
    </location>
</feature>
<organism evidence="3">
    <name type="scientific">Notodromas monacha</name>
    <dbReference type="NCBI Taxonomy" id="399045"/>
    <lineage>
        <taxon>Eukaryota</taxon>
        <taxon>Metazoa</taxon>
        <taxon>Ecdysozoa</taxon>
        <taxon>Arthropoda</taxon>
        <taxon>Crustacea</taxon>
        <taxon>Oligostraca</taxon>
        <taxon>Ostracoda</taxon>
        <taxon>Podocopa</taxon>
        <taxon>Podocopida</taxon>
        <taxon>Cypridocopina</taxon>
        <taxon>Cypridoidea</taxon>
        <taxon>Cyprididae</taxon>
        <taxon>Notodromas</taxon>
    </lineage>
</organism>
<dbReference type="InterPro" id="IPR052775">
    <property type="entry name" value="IUN_hydrolase"/>
</dbReference>